<dbReference type="SFLD" id="SFLDS00003">
    <property type="entry name" value="Haloacid_Dehalogenase"/>
    <property type="match status" value="1"/>
</dbReference>
<dbReference type="InterPro" id="IPR023299">
    <property type="entry name" value="ATPase_P-typ_cyto_dom_N"/>
</dbReference>
<dbReference type="SUPFAM" id="SSF81665">
    <property type="entry name" value="Calcium ATPase, transmembrane domain M"/>
    <property type="match status" value="1"/>
</dbReference>
<evidence type="ECO:0000256" key="17">
    <source>
        <dbReference type="RuleBase" id="RU362081"/>
    </source>
</evidence>
<protein>
    <submittedName>
        <fullName evidence="19">Cd2+/Zn2+-exporting ATPase</fullName>
    </submittedName>
</protein>
<evidence type="ECO:0000256" key="16">
    <source>
        <dbReference type="ARBA" id="ARBA00049338"/>
    </source>
</evidence>
<evidence type="ECO:0000256" key="4">
    <source>
        <dbReference type="ARBA" id="ARBA00022539"/>
    </source>
</evidence>
<dbReference type="InterPro" id="IPR023214">
    <property type="entry name" value="HAD_sf"/>
</dbReference>
<feature type="domain" description="P-type ATPase A" evidence="18">
    <location>
        <begin position="118"/>
        <end position="217"/>
    </location>
</feature>
<evidence type="ECO:0000256" key="6">
    <source>
        <dbReference type="ARBA" id="ARBA00022692"/>
    </source>
</evidence>
<keyword evidence="20" id="KW-1185">Reference proteome</keyword>
<dbReference type="CDD" id="cd07548">
    <property type="entry name" value="P-type_ATPase-Cd_Zn_Co_like"/>
    <property type="match status" value="1"/>
</dbReference>
<dbReference type="PRINTS" id="PR00120">
    <property type="entry name" value="HATPASE"/>
</dbReference>
<feature type="transmembrane region" description="Helical" evidence="17">
    <location>
        <begin position="7"/>
        <end position="28"/>
    </location>
</feature>
<dbReference type="PROSITE" id="PS00154">
    <property type="entry name" value="ATPASE_E1_E2"/>
    <property type="match status" value="1"/>
</dbReference>
<evidence type="ECO:0000256" key="1">
    <source>
        <dbReference type="ARBA" id="ARBA00004651"/>
    </source>
</evidence>
<keyword evidence="3 17" id="KW-1003">Cell membrane</keyword>
<evidence type="ECO:0000256" key="11">
    <source>
        <dbReference type="ARBA" id="ARBA00022842"/>
    </source>
</evidence>
<dbReference type="InterPro" id="IPR001757">
    <property type="entry name" value="P_typ_ATPase"/>
</dbReference>
<gene>
    <name evidence="19" type="ORF">SAMN05421659_11152</name>
</gene>
<keyword evidence="5" id="KW-0597">Phosphoprotein</keyword>
<dbReference type="FunFam" id="3.40.1110.10:FF:000066">
    <property type="entry name" value="Cadmium-translocating P-type ATPase"/>
    <property type="match status" value="1"/>
</dbReference>
<comment type="catalytic activity">
    <reaction evidence="16">
        <text>Cd(2+)(in) + ATP + H2O = Cd(2+)(out) + ADP + phosphate + H(+)</text>
        <dbReference type="Rhea" id="RHEA:12132"/>
        <dbReference type="ChEBI" id="CHEBI:15377"/>
        <dbReference type="ChEBI" id="CHEBI:15378"/>
        <dbReference type="ChEBI" id="CHEBI:30616"/>
        <dbReference type="ChEBI" id="CHEBI:43474"/>
        <dbReference type="ChEBI" id="CHEBI:48775"/>
        <dbReference type="ChEBI" id="CHEBI:456216"/>
        <dbReference type="EC" id="7.2.2.21"/>
    </reaction>
</comment>
<evidence type="ECO:0000256" key="15">
    <source>
        <dbReference type="ARBA" id="ARBA00047308"/>
    </source>
</evidence>
<dbReference type="SUPFAM" id="SSF81653">
    <property type="entry name" value="Calcium ATPase, transduction domain A"/>
    <property type="match status" value="1"/>
</dbReference>
<dbReference type="Gene3D" id="2.70.150.10">
    <property type="entry name" value="Calcium-transporting ATPase, cytoplasmic transduction domain A"/>
    <property type="match status" value="1"/>
</dbReference>
<dbReference type="InterPro" id="IPR018303">
    <property type="entry name" value="ATPase_P-typ_P_site"/>
</dbReference>
<evidence type="ECO:0000256" key="3">
    <source>
        <dbReference type="ARBA" id="ARBA00022475"/>
    </source>
</evidence>
<comment type="subcellular location">
    <subcellularLocation>
        <location evidence="1">Cell membrane</location>
        <topology evidence="1">Multi-pass membrane protein</topology>
    </subcellularLocation>
</comment>
<dbReference type="OrthoDB" id="9813266at2"/>
<keyword evidence="6 17" id="KW-0812">Transmembrane</keyword>
<name>A0A1I0R262_9FIRM</name>
<dbReference type="NCBIfam" id="TIGR01494">
    <property type="entry name" value="ATPase_P-type"/>
    <property type="match status" value="1"/>
</dbReference>
<keyword evidence="10 17" id="KW-0067">ATP-binding</keyword>
<keyword evidence="7 17" id="KW-0479">Metal-binding</keyword>
<evidence type="ECO:0000256" key="13">
    <source>
        <dbReference type="ARBA" id="ARBA00022989"/>
    </source>
</evidence>
<evidence type="ECO:0000256" key="7">
    <source>
        <dbReference type="ARBA" id="ARBA00022723"/>
    </source>
</evidence>
<keyword evidence="14 17" id="KW-0472">Membrane</keyword>
<feature type="transmembrane region" description="Helical" evidence="17">
    <location>
        <begin position="63"/>
        <end position="81"/>
    </location>
</feature>
<dbReference type="InterPro" id="IPR044492">
    <property type="entry name" value="P_typ_ATPase_HD_dom"/>
</dbReference>
<dbReference type="GO" id="GO:0005524">
    <property type="term" value="F:ATP binding"/>
    <property type="evidence" value="ECO:0007669"/>
    <property type="project" value="UniProtKB-UniRule"/>
</dbReference>
<dbReference type="NCBIfam" id="TIGR01512">
    <property type="entry name" value="ATPase-IB2_Cd"/>
    <property type="match status" value="1"/>
</dbReference>
<evidence type="ECO:0000256" key="5">
    <source>
        <dbReference type="ARBA" id="ARBA00022553"/>
    </source>
</evidence>
<evidence type="ECO:0000256" key="9">
    <source>
        <dbReference type="ARBA" id="ARBA00022833"/>
    </source>
</evidence>
<dbReference type="PANTHER" id="PTHR48085">
    <property type="entry name" value="CADMIUM/ZINC-TRANSPORTING ATPASE HMA2-RELATED"/>
    <property type="match status" value="1"/>
</dbReference>
<feature type="transmembrane region" description="Helical" evidence="17">
    <location>
        <begin position="236"/>
        <end position="258"/>
    </location>
</feature>
<evidence type="ECO:0000256" key="12">
    <source>
        <dbReference type="ARBA" id="ARBA00022967"/>
    </source>
</evidence>
<evidence type="ECO:0000259" key="18">
    <source>
        <dbReference type="Pfam" id="PF00122"/>
    </source>
</evidence>
<evidence type="ECO:0000313" key="19">
    <source>
        <dbReference type="EMBL" id="SEW34360.1"/>
    </source>
</evidence>
<evidence type="ECO:0000256" key="2">
    <source>
        <dbReference type="ARBA" id="ARBA00006024"/>
    </source>
</evidence>
<evidence type="ECO:0000256" key="10">
    <source>
        <dbReference type="ARBA" id="ARBA00022840"/>
    </source>
</evidence>
<evidence type="ECO:0000313" key="20">
    <source>
        <dbReference type="Proteomes" id="UP000199701"/>
    </source>
</evidence>
<feature type="transmembrane region" description="Helical" evidence="17">
    <location>
        <begin position="34"/>
        <end position="51"/>
    </location>
</feature>
<organism evidence="19 20">
    <name type="scientific">[Clostridium] fimetarium</name>
    <dbReference type="NCBI Taxonomy" id="99656"/>
    <lineage>
        <taxon>Bacteria</taxon>
        <taxon>Bacillati</taxon>
        <taxon>Bacillota</taxon>
        <taxon>Clostridia</taxon>
        <taxon>Lachnospirales</taxon>
        <taxon>Lachnospiraceae</taxon>
    </lineage>
</organism>
<keyword evidence="8 17" id="KW-0547">Nucleotide-binding</keyword>
<dbReference type="InterPro" id="IPR023298">
    <property type="entry name" value="ATPase_P-typ_TM_dom_sf"/>
</dbReference>
<reference evidence="19 20" key="1">
    <citation type="submission" date="2016-10" db="EMBL/GenBank/DDBJ databases">
        <authorList>
            <person name="de Groot N.N."/>
        </authorList>
    </citation>
    <scope>NUCLEOTIDE SEQUENCE [LARGE SCALE GENOMIC DNA]</scope>
    <source>
        <strain evidence="19 20">DSM 9179</strain>
    </source>
</reference>
<dbReference type="InterPro" id="IPR036412">
    <property type="entry name" value="HAD-like_sf"/>
</dbReference>
<dbReference type="Proteomes" id="UP000199701">
    <property type="component" value="Unassembled WGS sequence"/>
</dbReference>
<comment type="catalytic activity">
    <reaction evidence="15">
        <text>Zn(2+)(in) + ATP + H2O = Zn(2+)(out) + ADP + phosphate + H(+)</text>
        <dbReference type="Rhea" id="RHEA:20621"/>
        <dbReference type="ChEBI" id="CHEBI:15377"/>
        <dbReference type="ChEBI" id="CHEBI:15378"/>
        <dbReference type="ChEBI" id="CHEBI:29105"/>
        <dbReference type="ChEBI" id="CHEBI:30616"/>
        <dbReference type="ChEBI" id="CHEBI:43474"/>
        <dbReference type="ChEBI" id="CHEBI:456216"/>
        <dbReference type="EC" id="7.2.2.12"/>
    </reaction>
</comment>
<keyword evidence="13 17" id="KW-1133">Transmembrane helix</keyword>
<dbReference type="InterPro" id="IPR051014">
    <property type="entry name" value="Cation_Transport_ATPase_IB"/>
</dbReference>
<dbReference type="GO" id="GO:0016463">
    <property type="term" value="F:P-type zinc transporter activity"/>
    <property type="evidence" value="ECO:0007669"/>
    <property type="project" value="UniProtKB-EC"/>
</dbReference>
<dbReference type="AlphaFoldDB" id="A0A1I0R262"/>
<dbReference type="SUPFAM" id="SSF56784">
    <property type="entry name" value="HAD-like"/>
    <property type="match status" value="1"/>
</dbReference>
<dbReference type="STRING" id="99656.SAMN05421659_11152"/>
<dbReference type="GO" id="GO:0008551">
    <property type="term" value="F:P-type cadmium transporter activity"/>
    <property type="evidence" value="ECO:0007669"/>
    <property type="project" value="UniProtKB-EC"/>
</dbReference>
<feature type="transmembrane region" description="Helical" evidence="17">
    <location>
        <begin position="596"/>
        <end position="614"/>
    </location>
</feature>
<dbReference type="InterPro" id="IPR059000">
    <property type="entry name" value="ATPase_P-type_domA"/>
</dbReference>
<dbReference type="InterPro" id="IPR027256">
    <property type="entry name" value="P-typ_ATPase_IB"/>
</dbReference>
<dbReference type="SFLD" id="SFLDF00027">
    <property type="entry name" value="p-type_atpase"/>
    <property type="match status" value="1"/>
</dbReference>
<dbReference type="Pfam" id="PF00702">
    <property type="entry name" value="Hydrolase"/>
    <property type="match status" value="1"/>
</dbReference>
<keyword evidence="12" id="KW-1278">Translocase</keyword>
<keyword evidence="11" id="KW-0460">Magnesium</keyword>
<dbReference type="PANTHER" id="PTHR48085:SF5">
    <property type="entry name" value="CADMIUM_ZINC-TRANSPORTING ATPASE HMA4-RELATED"/>
    <property type="match status" value="1"/>
</dbReference>
<dbReference type="GO" id="GO:0046872">
    <property type="term" value="F:metal ion binding"/>
    <property type="evidence" value="ECO:0007669"/>
    <property type="project" value="UniProtKB-KW"/>
</dbReference>
<dbReference type="GO" id="GO:0005886">
    <property type="term" value="C:plasma membrane"/>
    <property type="evidence" value="ECO:0007669"/>
    <property type="project" value="UniProtKB-SubCell"/>
</dbReference>
<evidence type="ECO:0000256" key="14">
    <source>
        <dbReference type="ARBA" id="ARBA00023136"/>
    </source>
</evidence>
<feature type="transmembrane region" description="Helical" evidence="17">
    <location>
        <begin position="264"/>
        <end position="289"/>
    </location>
</feature>
<dbReference type="InterPro" id="IPR008250">
    <property type="entry name" value="ATPase_P-typ_transduc_dom_A_sf"/>
</dbReference>
<evidence type="ECO:0000256" key="8">
    <source>
        <dbReference type="ARBA" id="ARBA00022741"/>
    </source>
</evidence>
<dbReference type="RefSeq" id="WP_092455062.1">
    <property type="nucleotide sequence ID" value="NZ_FOJI01000011.1"/>
</dbReference>
<dbReference type="EMBL" id="FOJI01000011">
    <property type="protein sequence ID" value="SEW34360.1"/>
    <property type="molecule type" value="Genomic_DNA"/>
</dbReference>
<dbReference type="FunFam" id="2.70.150.10:FF:000002">
    <property type="entry name" value="Copper-transporting ATPase 1, putative"/>
    <property type="match status" value="1"/>
</dbReference>
<dbReference type="PRINTS" id="PR00119">
    <property type="entry name" value="CATATPASE"/>
</dbReference>
<dbReference type="GO" id="GO:0016887">
    <property type="term" value="F:ATP hydrolysis activity"/>
    <property type="evidence" value="ECO:0007669"/>
    <property type="project" value="InterPro"/>
</dbReference>
<proteinExistence type="inferred from homology"/>
<comment type="similarity">
    <text evidence="2 17">Belongs to the cation transport ATPase (P-type) (TC 3.A.3) family. Type IB subfamily.</text>
</comment>
<dbReference type="Gene3D" id="3.40.1110.10">
    <property type="entry name" value="Calcium-transporting ATPase, cytoplasmic domain N"/>
    <property type="match status" value="1"/>
</dbReference>
<dbReference type="Gene3D" id="3.40.50.1000">
    <property type="entry name" value="HAD superfamily/HAD-like"/>
    <property type="match status" value="1"/>
</dbReference>
<sequence length="620" mass="66944">MKKIKKRLNVVLVGLIAFAIAMVVDKIFTLSNDVTLIMFLVVYMIVGSDVIKSAIHNILRGQVFDEQFLMTLATVCAFLVGAYPEGAAVMLFYQIGELFQSYAVYNSRKSISELMDIRPDYANVIRNGEIEKVSPDDVHIDDIIVVKPGEKIPLDGIVTEGNSALDTKALTGESIPKDIKSGDEILSGCINLTGNLSIKVTKIFGESTVSKILDLVENAGSKKAKTENFITRFARYYTPVVVMCAVALALVPSFILGFDHFSTWVYRAMVFLVVSCPCALVISVPLSFFGGLGASSKQGVLVKGSNYLEVVSKIDTVVFDKTGTLTKGTFNVTQIDVAKNVVNFDQEELLKYAACAEFYSNHPIAISLRKAYGKAIVDSQISSVEEIQGHGILANVESKQVLAGNAKLMKKYKIEFAEANQIGTVVYIAIDGKFAGYIVIADEIKADTVNAIALLRKAGIKNVVMLTGDNKEIAEKIASEIGITKVYSELLPQDKVQKLELIMSESQTGTVFVGDGVNDAPVLARADVGIAMGGMGSDAAIEAADIVIMTDEISKIATVIKISKKTLNIAKQNIVFALGVKLIVLILGALGIASMWLAVFADVGVSFIAIINSMRAMKHR</sequence>
<keyword evidence="4" id="KW-0104">Cadmium</keyword>
<keyword evidence="9" id="KW-0862">Zinc</keyword>
<dbReference type="SFLD" id="SFLDG00002">
    <property type="entry name" value="C1.7:_P-type_atpase_like"/>
    <property type="match status" value="1"/>
</dbReference>
<accession>A0A1I0R262</accession>
<dbReference type="Pfam" id="PF00122">
    <property type="entry name" value="E1-E2_ATPase"/>
    <property type="match status" value="1"/>
</dbReference>
<dbReference type="NCBIfam" id="TIGR01525">
    <property type="entry name" value="ATPase-IB_hvy"/>
    <property type="match status" value="1"/>
</dbReference>